<proteinExistence type="predicted"/>
<evidence type="ECO:0000259" key="2">
    <source>
        <dbReference type="PROSITE" id="PS51704"/>
    </source>
</evidence>
<sequence>MGKQKWRSRTILVPLVFIIFIYLNNSSFLVGTADKPPFFVAHRGVHQTFPLTGIQWDTNTAARIYPPEHAYLENTIPSMAAAFAAGADLVEFDLQLTKDGQFAVFHDHRLDYRTNGQGRVGDYTMAELKKLDIGYGYTADGGKSFPFRGTGIGLMPSLDEVLTAFPERSFLVHLKSNEPQLGSLLVEYLRGLPPAQLNRLTFYGDAEPLAAIKGAFPHLRVMSKRTILKAVLSYLVVGWTGYVPPAMRNTHLHLPLRYARWLWGWPHRFLKRMERANTRIVLVLGDGRWSEGFDTEEDLALLPLNYTGGIWTNRIERIGPLVKGERQ</sequence>
<dbReference type="InterPro" id="IPR030395">
    <property type="entry name" value="GP_PDE_dom"/>
</dbReference>
<gene>
    <name evidence="3" type="ORF">G5B42_07335</name>
</gene>
<keyword evidence="4" id="KW-1185">Reference proteome</keyword>
<dbReference type="PANTHER" id="PTHR43805">
    <property type="entry name" value="GLYCEROPHOSPHORYL DIESTER PHOSPHODIESTERASE"/>
    <property type="match status" value="1"/>
</dbReference>
<organism evidence="3 4">
    <name type="scientific">Capillibacterium thermochitinicola</name>
    <dbReference type="NCBI Taxonomy" id="2699427"/>
    <lineage>
        <taxon>Bacteria</taxon>
        <taxon>Bacillati</taxon>
        <taxon>Bacillota</taxon>
        <taxon>Capillibacterium</taxon>
    </lineage>
</organism>
<dbReference type="SUPFAM" id="SSF51695">
    <property type="entry name" value="PLC-like phosphodiesterases"/>
    <property type="match status" value="1"/>
</dbReference>
<keyword evidence="1" id="KW-0812">Transmembrane</keyword>
<name>A0A8J6LIR4_9FIRM</name>
<evidence type="ECO:0000313" key="3">
    <source>
        <dbReference type="EMBL" id="MBA2133355.1"/>
    </source>
</evidence>
<dbReference type="EMBL" id="JAAKDE010000014">
    <property type="protein sequence ID" value="MBA2133355.1"/>
    <property type="molecule type" value="Genomic_DNA"/>
</dbReference>
<dbReference type="PANTHER" id="PTHR43805:SF1">
    <property type="entry name" value="GP-PDE DOMAIN-CONTAINING PROTEIN"/>
    <property type="match status" value="1"/>
</dbReference>
<dbReference type="Gene3D" id="3.20.20.190">
    <property type="entry name" value="Phosphatidylinositol (PI) phosphodiesterase"/>
    <property type="match status" value="1"/>
</dbReference>
<accession>A0A8J6LIR4</accession>
<evidence type="ECO:0000313" key="4">
    <source>
        <dbReference type="Proteomes" id="UP000657177"/>
    </source>
</evidence>
<comment type="caution">
    <text evidence="3">The sequence shown here is derived from an EMBL/GenBank/DDBJ whole genome shotgun (WGS) entry which is preliminary data.</text>
</comment>
<feature type="domain" description="GP-PDE" evidence="2">
    <location>
        <begin position="53"/>
        <end position="322"/>
    </location>
</feature>
<dbReference type="Pfam" id="PF03009">
    <property type="entry name" value="GDPD"/>
    <property type="match status" value="1"/>
</dbReference>
<dbReference type="GO" id="GO:0008081">
    <property type="term" value="F:phosphoric diester hydrolase activity"/>
    <property type="evidence" value="ECO:0007669"/>
    <property type="project" value="InterPro"/>
</dbReference>
<dbReference type="Proteomes" id="UP000657177">
    <property type="component" value="Unassembled WGS sequence"/>
</dbReference>
<dbReference type="InterPro" id="IPR017946">
    <property type="entry name" value="PLC-like_Pdiesterase_TIM-brl"/>
</dbReference>
<feature type="transmembrane region" description="Helical" evidence="1">
    <location>
        <begin position="12"/>
        <end position="33"/>
    </location>
</feature>
<keyword evidence="1" id="KW-0472">Membrane</keyword>
<dbReference type="AlphaFoldDB" id="A0A8J6LIR4"/>
<keyword evidence="1" id="KW-1133">Transmembrane helix</keyword>
<evidence type="ECO:0000256" key="1">
    <source>
        <dbReference type="SAM" id="Phobius"/>
    </source>
</evidence>
<protein>
    <submittedName>
        <fullName evidence="3">Glycerophosphodiester phosphodiesterase</fullName>
    </submittedName>
</protein>
<dbReference type="GO" id="GO:0006629">
    <property type="term" value="P:lipid metabolic process"/>
    <property type="evidence" value="ECO:0007669"/>
    <property type="project" value="InterPro"/>
</dbReference>
<dbReference type="PROSITE" id="PS51704">
    <property type="entry name" value="GP_PDE"/>
    <property type="match status" value="1"/>
</dbReference>
<reference evidence="3" key="1">
    <citation type="submission" date="2020-06" db="EMBL/GenBank/DDBJ databases">
        <title>Novel chitinolytic bacterium.</title>
        <authorList>
            <person name="Ungkulpasvich U."/>
            <person name="Kosugi A."/>
            <person name="Uke A."/>
        </authorList>
    </citation>
    <scope>NUCLEOTIDE SEQUENCE</scope>
    <source>
        <strain evidence="3">UUS1-1</strain>
    </source>
</reference>